<dbReference type="PANTHER" id="PTHR15910:SF1">
    <property type="entry name" value="ARCHAEMETZINCIN-2"/>
    <property type="match status" value="1"/>
</dbReference>
<dbReference type="PIRSF" id="PIRSF005785">
    <property type="entry name" value="Zn-prot_arch"/>
    <property type="match status" value="1"/>
</dbReference>
<dbReference type="Gene3D" id="3.40.390.10">
    <property type="entry name" value="Collagenase (Catalytic Domain)"/>
    <property type="match status" value="1"/>
</dbReference>
<evidence type="ECO:0000256" key="3">
    <source>
        <dbReference type="ARBA" id="ARBA00022723"/>
    </source>
</evidence>
<sequence>MKKKKSQPEPQRGGIIAVLPLGNVGQDILRVVADSLQGSLRLPVDLLAAIPMPDDAYMESRNQYNAMTIIRFIKENHTKSMKTIGITGKDLCNPILTYVFGEAYMDGASAVMSYHRLHQGPGGDPVSREQFLDRVVKVALHEIGHTFGLSHCHTGRCVMRASHNLNEVDEKLNYLCDYCELFLHEAVERALVSNSSDEDVIISEISK</sequence>
<protein>
    <submittedName>
        <fullName evidence="7">Putative Zn-dependent protease</fullName>
    </submittedName>
</protein>
<evidence type="ECO:0000313" key="8">
    <source>
        <dbReference type="Proteomes" id="UP000006055"/>
    </source>
</evidence>
<evidence type="ECO:0000256" key="1">
    <source>
        <dbReference type="ARBA" id="ARBA00001947"/>
    </source>
</evidence>
<dbReference type="PATRIC" id="fig|706587.4.peg.559"/>
<dbReference type="GO" id="GO:0006508">
    <property type="term" value="P:proteolysis"/>
    <property type="evidence" value="ECO:0007669"/>
    <property type="project" value="UniProtKB-KW"/>
</dbReference>
<reference evidence="8" key="1">
    <citation type="submission" date="2012-06" db="EMBL/GenBank/DDBJ databases">
        <title>Complete sequence of chromosome of Desulfomonile tiedjei DSM 6799.</title>
        <authorList>
            <person name="Lucas S."/>
            <person name="Copeland A."/>
            <person name="Lapidus A."/>
            <person name="Glavina del Rio T."/>
            <person name="Dalin E."/>
            <person name="Tice H."/>
            <person name="Bruce D."/>
            <person name="Goodwin L."/>
            <person name="Pitluck S."/>
            <person name="Peters L."/>
            <person name="Ovchinnikova G."/>
            <person name="Zeytun A."/>
            <person name="Lu M."/>
            <person name="Kyrpides N."/>
            <person name="Mavromatis K."/>
            <person name="Ivanova N."/>
            <person name="Brettin T."/>
            <person name="Detter J.C."/>
            <person name="Han C."/>
            <person name="Larimer F."/>
            <person name="Land M."/>
            <person name="Hauser L."/>
            <person name="Markowitz V."/>
            <person name="Cheng J.-F."/>
            <person name="Hugenholtz P."/>
            <person name="Woyke T."/>
            <person name="Wu D."/>
            <person name="Spring S."/>
            <person name="Schroeder M."/>
            <person name="Brambilla E."/>
            <person name="Klenk H.-P."/>
            <person name="Eisen J.A."/>
        </authorList>
    </citation>
    <scope>NUCLEOTIDE SEQUENCE [LARGE SCALE GENOMIC DNA]</scope>
    <source>
        <strain evidence="8">ATCC 49306 / DSM 6799 / DCB-1</strain>
    </source>
</reference>
<accession>I4C0Y3</accession>
<dbReference type="SUPFAM" id="SSF55486">
    <property type="entry name" value="Metalloproteases ('zincins'), catalytic domain"/>
    <property type="match status" value="1"/>
</dbReference>
<dbReference type="GO" id="GO:0008270">
    <property type="term" value="F:zinc ion binding"/>
    <property type="evidence" value="ECO:0007669"/>
    <property type="project" value="InterPro"/>
</dbReference>
<dbReference type="InterPro" id="IPR024079">
    <property type="entry name" value="MetalloPept_cat_dom_sf"/>
</dbReference>
<keyword evidence="4" id="KW-0378">Hydrolase</keyword>
<keyword evidence="3" id="KW-0479">Metal-binding</keyword>
<dbReference type="Proteomes" id="UP000006055">
    <property type="component" value="Chromosome"/>
</dbReference>
<organism evidence="7 8">
    <name type="scientific">Desulfomonile tiedjei (strain ATCC 49306 / DSM 6799 / DCB-1)</name>
    <dbReference type="NCBI Taxonomy" id="706587"/>
    <lineage>
        <taxon>Bacteria</taxon>
        <taxon>Pseudomonadati</taxon>
        <taxon>Thermodesulfobacteriota</taxon>
        <taxon>Desulfomonilia</taxon>
        <taxon>Desulfomonilales</taxon>
        <taxon>Desulfomonilaceae</taxon>
        <taxon>Desulfomonile</taxon>
    </lineage>
</organism>
<evidence type="ECO:0000313" key="7">
    <source>
        <dbReference type="EMBL" id="AFM23224.1"/>
    </source>
</evidence>
<dbReference type="AlphaFoldDB" id="I4C0Y3"/>
<gene>
    <name evidence="7" type="ordered locus">Desti_0490</name>
</gene>
<dbReference type="HOGENOM" id="CLU_108521_2_0_7"/>
<proteinExistence type="predicted"/>
<dbReference type="eggNOG" id="COG1913">
    <property type="taxonomic scope" value="Bacteria"/>
</dbReference>
<evidence type="ECO:0000256" key="5">
    <source>
        <dbReference type="ARBA" id="ARBA00022833"/>
    </source>
</evidence>
<evidence type="ECO:0000256" key="6">
    <source>
        <dbReference type="ARBA" id="ARBA00023049"/>
    </source>
</evidence>
<dbReference type="InterPro" id="IPR012962">
    <property type="entry name" value="Pept_M54_archaemetzincn"/>
</dbReference>
<comment type="cofactor">
    <cofactor evidence="1">
        <name>Zn(2+)</name>
        <dbReference type="ChEBI" id="CHEBI:29105"/>
    </cofactor>
</comment>
<keyword evidence="6" id="KW-0482">Metalloprotease</keyword>
<keyword evidence="2 7" id="KW-0645">Protease</keyword>
<dbReference type="InterPro" id="IPR012091">
    <property type="entry name" value="Pept_M54_archaemetzncn_arc/bac"/>
</dbReference>
<keyword evidence="5" id="KW-0862">Zinc</keyword>
<dbReference type="NCBIfam" id="NF033823">
    <property type="entry name" value="archmetzin"/>
    <property type="match status" value="1"/>
</dbReference>
<dbReference type="RefSeq" id="WP_014808383.1">
    <property type="nucleotide sequence ID" value="NC_018025.1"/>
</dbReference>
<keyword evidence="8" id="KW-1185">Reference proteome</keyword>
<name>I4C0Y3_DESTA</name>
<evidence type="ECO:0000256" key="4">
    <source>
        <dbReference type="ARBA" id="ARBA00022801"/>
    </source>
</evidence>
<dbReference type="CDD" id="cd11375">
    <property type="entry name" value="Peptidase_M54"/>
    <property type="match status" value="1"/>
</dbReference>
<dbReference type="Pfam" id="PF07998">
    <property type="entry name" value="Peptidase_M54"/>
    <property type="match status" value="1"/>
</dbReference>
<evidence type="ECO:0000256" key="2">
    <source>
        <dbReference type="ARBA" id="ARBA00022670"/>
    </source>
</evidence>
<dbReference type="EMBL" id="CP003360">
    <property type="protein sequence ID" value="AFM23224.1"/>
    <property type="molecule type" value="Genomic_DNA"/>
</dbReference>
<dbReference type="OrthoDB" id="269208at2"/>
<dbReference type="PANTHER" id="PTHR15910">
    <property type="entry name" value="ARCHAEMETZINCIN"/>
    <property type="match status" value="1"/>
</dbReference>
<dbReference type="STRING" id="706587.Desti_0490"/>
<dbReference type="KEGG" id="dti:Desti_0490"/>
<dbReference type="GO" id="GO:0008237">
    <property type="term" value="F:metallopeptidase activity"/>
    <property type="evidence" value="ECO:0007669"/>
    <property type="project" value="UniProtKB-KW"/>
</dbReference>